<feature type="region of interest" description="Disordered" evidence="1">
    <location>
        <begin position="193"/>
        <end position="218"/>
    </location>
</feature>
<accession>A0AAW0UAA3</accession>
<comment type="caution">
    <text evidence="2">The sequence shown here is derived from an EMBL/GenBank/DDBJ whole genome shotgun (WGS) entry which is preliminary data.</text>
</comment>
<organism evidence="2 3">
    <name type="scientific">Scylla paramamosain</name>
    <name type="common">Mud crab</name>
    <dbReference type="NCBI Taxonomy" id="85552"/>
    <lineage>
        <taxon>Eukaryota</taxon>
        <taxon>Metazoa</taxon>
        <taxon>Ecdysozoa</taxon>
        <taxon>Arthropoda</taxon>
        <taxon>Crustacea</taxon>
        <taxon>Multicrustacea</taxon>
        <taxon>Malacostraca</taxon>
        <taxon>Eumalacostraca</taxon>
        <taxon>Eucarida</taxon>
        <taxon>Decapoda</taxon>
        <taxon>Pleocyemata</taxon>
        <taxon>Brachyura</taxon>
        <taxon>Eubrachyura</taxon>
        <taxon>Portunoidea</taxon>
        <taxon>Portunidae</taxon>
        <taxon>Portuninae</taxon>
        <taxon>Scylla</taxon>
    </lineage>
</organism>
<gene>
    <name evidence="2" type="ORF">O3P69_005183</name>
</gene>
<feature type="region of interest" description="Disordered" evidence="1">
    <location>
        <begin position="1"/>
        <end position="20"/>
    </location>
</feature>
<reference evidence="2 3" key="1">
    <citation type="submission" date="2023-03" db="EMBL/GenBank/DDBJ databases">
        <title>High-quality genome of Scylla paramamosain provides insights in environmental adaptation.</title>
        <authorList>
            <person name="Zhang L."/>
        </authorList>
    </citation>
    <scope>NUCLEOTIDE SEQUENCE [LARGE SCALE GENOMIC DNA]</scope>
    <source>
        <strain evidence="2">LZ_2023a</strain>
        <tissue evidence="2">Muscle</tissue>
    </source>
</reference>
<evidence type="ECO:0000256" key="1">
    <source>
        <dbReference type="SAM" id="MobiDB-lite"/>
    </source>
</evidence>
<dbReference type="EMBL" id="JARAKH010000015">
    <property type="protein sequence ID" value="KAK8397009.1"/>
    <property type="molecule type" value="Genomic_DNA"/>
</dbReference>
<protein>
    <submittedName>
        <fullName evidence="2">Uncharacterized protein</fullName>
    </submittedName>
</protein>
<proteinExistence type="predicted"/>
<dbReference type="Proteomes" id="UP001487740">
    <property type="component" value="Unassembled WGS sequence"/>
</dbReference>
<evidence type="ECO:0000313" key="3">
    <source>
        <dbReference type="Proteomes" id="UP001487740"/>
    </source>
</evidence>
<keyword evidence="3" id="KW-1185">Reference proteome</keyword>
<dbReference type="AlphaFoldDB" id="A0AAW0UAA3"/>
<evidence type="ECO:0000313" key="2">
    <source>
        <dbReference type="EMBL" id="KAK8397009.1"/>
    </source>
</evidence>
<sequence>MSHAPQRTTHDVQKNEMPLSRKVTNTSCFLPRPLHSDPTPALSYSTSTPNHLLTLASFPRPLCVPLTLSQPLPPVPFLPSRAPEHYPSHGPSAVSIFIRLAQGGVRRHPCVRERTEVSKGQESEAKRWKKDSDNCALLTVFKPSRLRLSTKRLHLHLYTPGVSVNVSSSQDTASQCSESPYFWAFVRRNVETQRRRNPKTTTPLKAPPREGRLTNYTP</sequence>
<name>A0AAW0UAA3_SCYPA</name>